<accession>A0A098G6W4</accession>
<name>A0A098G6W4_9GAMM</name>
<reference evidence="2" key="1">
    <citation type="submission" date="2014-09" db="EMBL/GenBank/DDBJ databases">
        <authorList>
            <person name="Gomez-Valero L."/>
        </authorList>
    </citation>
    <scope>NUCLEOTIDE SEQUENCE [LARGE SCALE GENOMIC DNA]</scope>
    <source>
        <strain evidence="2">ATCC700992</strain>
    </source>
</reference>
<proteinExistence type="predicted"/>
<dbReference type="Proteomes" id="UP000032430">
    <property type="component" value="Chromosome I"/>
</dbReference>
<evidence type="ECO:0000313" key="2">
    <source>
        <dbReference type="Proteomes" id="UP000032430"/>
    </source>
</evidence>
<organism evidence="1 2">
    <name type="scientific">Legionella fallonii LLAP-10</name>
    <dbReference type="NCBI Taxonomy" id="1212491"/>
    <lineage>
        <taxon>Bacteria</taxon>
        <taxon>Pseudomonadati</taxon>
        <taxon>Pseudomonadota</taxon>
        <taxon>Gammaproteobacteria</taxon>
        <taxon>Legionellales</taxon>
        <taxon>Legionellaceae</taxon>
        <taxon>Legionella</taxon>
    </lineage>
</organism>
<protein>
    <submittedName>
        <fullName evidence="1">Uncharacterized protein</fullName>
    </submittedName>
</protein>
<sequence>MSSNKKEVARLLELKKLQEIYGTLDKGAMQEWMKLEIKHKQYANLTSIEMEEDIEKSFLECSTLKK</sequence>
<keyword evidence="2" id="KW-1185">Reference proteome</keyword>
<dbReference type="KEGG" id="lfa:LFA_2835"/>
<dbReference type="HOGENOM" id="CLU_2825800_0_0_6"/>
<dbReference type="RefSeq" id="WP_045096571.1">
    <property type="nucleotide sequence ID" value="NZ_LN614827.1"/>
</dbReference>
<dbReference type="AlphaFoldDB" id="A0A098G6W4"/>
<evidence type="ECO:0000313" key="1">
    <source>
        <dbReference type="EMBL" id="CEG58197.1"/>
    </source>
</evidence>
<dbReference type="EMBL" id="LN614827">
    <property type="protein sequence ID" value="CEG58197.1"/>
    <property type="molecule type" value="Genomic_DNA"/>
</dbReference>
<gene>
    <name evidence="1" type="ORF">LFA_2835</name>
</gene>